<comment type="caution">
    <text evidence="1">The sequence shown here is derived from an EMBL/GenBank/DDBJ whole genome shotgun (WGS) entry which is preliminary data.</text>
</comment>
<dbReference type="AlphaFoldDB" id="A0ABD2MTL1"/>
<proteinExistence type="predicted"/>
<evidence type="ECO:0000313" key="2">
    <source>
        <dbReference type="Proteomes" id="UP001516400"/>
    </source>
</evidence>
<dbReference type="EMBL" id="JABFTP020000021">
    <property type="protein sequence ID" value="KAL3269590.1"/>
    <property type="molecule type" value="Genomic_DNA"/>
</dbReference>
<keyword evidence="2" id="KW-1185">Reference proteome</keyword>
<accession>A0ABD2MTL1</accession>
<sequence length="116" mass="13527">MWRQCCKESEDDPSMISVKKSYFRNVLNTYYNIGFGSPQTDVFSTYLQLKEKIKAEKDRDMKNKLIISCDCRKNHAMLRIPDQAIYYSRQLYTYNFAAVTGSSDSKLSTVNVFAYT</sequence>
<dbReference type="Proteomes" id="UP001516400">
    <property type="component" value="Unassembled WGS sequence"/>
</dbReference>
<organism evidence="1 2">
    <name type="scientific">Cryptolaemus montrouzieri</name>
    <dbReference type="NCBI Taxonomy" id="559131"/>
    <lineage>
        <taxon>Eukaryota</taxon>
        <taxon>Metazoa</taxon>
        <taxon>Ecdysozoa</taxon>
        <taxon>Arthropoda</taxon>
        <taxon>Hexapoda</taxon>
        <taxon>Insecta</taxon>
        <taxon>Pterygota</taxon>
        <taxon>Neoptera</taxon>
        <taxon>Endopterygota</taxon>
        <taxon>Coleoptera</taxon>
        <taxon>Polyphaga</taxon>
        <taxon>Cucujiformia</taxon>
        <taxon>Coccinelloidea</taxon>
        <taxon>Coccinellidae</taxon>
        <taxon>Scymninae</taxon>
        <taxon>Scymnini</taxon>
        <taxon>Cryptolaemus</taxon>
    </lineage>
</organism>
<gene>
    <name evidence="1" type="ORF">HHI36_008654</name>
</gene>
<protein>
    <submittedName>
        <fullName evidence="1">Uncharacterized protein</fullName>
    </submittedName>
</protein>
<reference evidence="1 2" key="1">
    <citation type="journal article" date="2021" name="BMC Biol.">
        <title>Horizontally acquired antibacterial genes associated with adaptive radiation of ladybird beetles.</title>
        <authorList>
            <person name="Li H.S."/>
            <person name="Tang X.F."/>
            <person name="Huang Y.H."/>
            <person name="Xu Z.Y."/>
            <person name="Chen M.L."/>
            <person name="Du X.Y."/>
            <person name="Qiu B.Y."/>
            <person name="Chen P.T."/>
            <person name="Zhang W."/>
            <person name="Slipinski A."/>
            <person name="Escalona H.E."/>
            <person name="Waterhouse R.M."/>
            <person name="Zwick A."/>
            <person name="Pang H."/>
        </authorList>
    </citation>
    <scope>NUCLEOTIDE SEQUENCE [LARGE SCALE GENOMIC DNA]</scope>
    <source>
        <strain evidence="1">SYSU2018</strain>
    </source>
</reference>
<name>A0ABD2MTL1_9CUCU</name>
<evidence type="ECO:0000313" key="1">
    <source>
        <dbReference type="EMBL" id="KAL3269590.1"/>
    </source>
</evidence>